<evidence type="ECO:0000259" key="7">
    <source>
        <dbReference type="Pfam" id="PF07980"/>
    </source>
</evidence>
<dbReference type="GO" id="GO:0009279">
    <property type="term" value="C:cell outer membrane"/>
    <property type="evidence" value="ECO:0007669"/>
    <property type="project" value="UniProtKB-SubCell"/>
</dbReference>
<comment type="similarity">
    <text evidence="2">Belongs to the SusD family.</text>
</comment>
<dbReference type="Gene3D" id="1.25.40.390">
    <property type="match status" value="1"/>
</dbReference>
<evidence type="ECO:0000313" key="8">
    <source>
        <dbReference type="EMBL" id="SHI42086.1"/>
    </source>
</evidence>
<dbReference type="EMBL" id="FQZE01000002">
    <property type="protein sequence ID" value="SHI42086.1"/>
    <property type="molecule type" value="Genomic_DNA"/>
</dbReference>
<dbReference type="RefSeq" id="WP_073164492.1">
    <property type="nucleotide sequence ID" value="NZ_FQZE01000002.1"/>
</dbReference>
<protein>
    <submittedName>
        <fullName evidence="8">Starch-binding associating with outer membrane</fullName>
    </submittedName>
</protein>
<evidence type="ECO:0000313" key="9">
    <source>
        <dbReference type="Proteomes" id="UP000184050"/>
    </source>
</evidence>
<reference evidence="8 9" key="1">
    <citation type="submission" date="2016-11" db="EMBL/GenBank/DDBJ databases">
        <authorList>
            <person name="Jaros S."/>
            <person name="Januszkiewicz K."/>
            <person name="Wedrychowicz H."/>
        </authorList>
    </citation>
    <scope>NUCLEOTIDE SEQUENCE [LARGE SCALE GENOMIC DNA]</scope>
    <source>
        <strain evidence="8 9">DSM 27063</strain>
    </source>
</reference>
<evidence type="ECO:0000256" key="2">
    <source>
        <dbReference type="ARBA" id="ARBA00006275"/>
    </source>
</evidence>
<dbReference type="OrthoDB" id="1031584at2"/>
<proteinExistence type="inferred from homology"/>
<dbReference type="PROSITE" id="PS51257">
    <property type="entry name" value="PROKAR_LIPOPROTEIN"/>
    <property type="match status" value="1"/>
</dbReference>
<dbReference type="SUPFAM" id="SSF48452">
    <property type="entry name" value="TPR-like"/>
    <property type="match status" value="1"/>
</dbReference>
<name>A0A1M6B055_9BACT</name>
<keyword evidence="4" id="KW-0472">Membrane</keyword>
<organism evidence="8 9">
    <name type="scientific">Tangfeifania diversioriginum</name>
    <dbReference type="NCBI Taxonomy" id="1168035"/>
    <lineage>
        <taxon>Bacteria</taxon>
        <taxon>Pseudomonadati</taxon>
        <taxon>Bacteroidota</taxon>
        <taxon>Bacteroidia</taxon>
        <taxon>Marinilabiliales</taxon>
        <taxon>Prolixibacteraceae</taxon>
        <taxon>Tangfeifania</taxon>
    </lineage>
</organism>
<feature type="domain" description="RagB/SusD" evidence="7">
    <location>
        <begin position="293"/>
        <end position="602"/>
    </location>
</feature>
<keyword evidence="9" id="KW-1185">Reference proteome</keyword>
<gene>
    <name evidence="8" type="ORF">SAMN05444280_10242</name>
</gene>
<accession>A0A1M6B055</accession>
<dbReference type="AlphaFoldDB" id="A0A1M6B055"/>
<feature type="chain" id="PRO_5012567730" evidence="6">
    <location>
        <begin position="19"/>
        <end position="603"/>
    </location>
</feature>
<dbReference type="STRING" id="1168035.SAMN05444280_10242"/>
<comment type="subcellular location">
    <subcellularLocation>
        <location evidence="1">Cell outer membrane</location>
    </subcellularLocation>
</comment>
<sequence>MKKIVSLFSITLILLLSACNDDYMDRFPETSIGTENFFQSEEDLKMFIYNLYSFPGVNEYGDDGYNTTDNAANTGSTEMKNIMLSSNPSSATISGGWNWSTLRNINLFLENFEKAGLPEDLAAHYEGLARFFRARFYMDKVQRFSDVPWYDQVIGSSDEELLFKGRDPRDFVVQKIFEDYEFASNHVKADQPTGAVNKWVVLAYKARHALYEGTFRKYHAELELQGSADTYLQIARDAAKEIMDNGGFSIHNTGNPDSDYGSLFNSQDLTSNPEIIFANIHEDQVKNSGWWEWMFGNYEVSPSKDLLQSYLMTDGSFYTSQPDYETKPFVEEFENRDPRLMQTYAYPGYELVNTATYSQGGGIYVQQLQKNFTGYHQIKGFINNTEQTVQNGVDFPVLRFAETLLIYAEARAELGELTQDDLDITINALRDRAGMPHMTMDPPVDPIQEARYPNITTSQKNELLEIRRERRVELALEGYRFDDIMRWEAGKVLEKEPKGIYFSGLGKHDLTGDGIEDIVLLDLGESIPGAGDKETNELGETLIYYRVGPQDSDASFYISGDNEGFMESIKDRGSFVTPKYYYRPIPQTHTTVNPNLTQIFGWE</sequence>
<evidence type="ECO:0000256" key="6">
    <source>
        <dbReference type="SAM" id="SignalP"/>
    </source>
</evidence>
<dbReference type="Proteomes" id="UP000184050">
    <property type="component" value="Unassembled WGS sequence"/>
</dbReference>
<dbReference type="InterPro" id="IPR011990">
    <property type="entry name" value="TPR-like_helical_dom_sf"/>
</dbReference>
<evidence type="ECO:0000256" key="5">
    <source>
        <dbReference type="ARBA" id="ARBA00023237"/>
    </source>
</evidence>
<evidence type="ECO:0000256" key="3">
    <source>
        <dbReference type="ARBA" id="ARBA00022729"/>
    </source>
</evidence>
<feature type="signal peptide" evidence="6">
    <location>
        <begin position="1"/>
        <end position="18"/>
    </location>
</feature>
<evidence type="ECO:0000256" key="4">
    <source>
        <dbReference type="ARBA" id="ARBA00023136"/>
    </source>
</evidence>
<dbReference type="Pfam" id="PF07980">
    <property type="entry name" value="SusD_RagB"/>
    <property type="match status" value="1"/>
</dbReference>
<evidence type="ECO:0000256" key="1">
    <source>
        <dbReference type="ARBA" id="ARBA00004442"/>
    </source>
</evidence>
<keyword evidence="3 6" id="KW-0732">Signal</keyword>
<dbReference type="InterPro" id="IPR012944">
    <property type="entry name" value="SusD_RagB_dom"/>
</dbReference>
<keyword evidence="5" id="KW-0998">Cell outer membrane</keyword>